<dbReference type="GeneID" id="17251681"/>
<evidence type="ECO:0000256" key="1">
    <source>
        <dbReference type="SAM" id="MobiDB-lite"/>
    </source>
</evidence>
<feature type="compositionally biased region" description="Low complexity" evidence="1">
    <location>
        <begin position="8"/>
        <end position="21"/>
    </location>
</feature>
<feature type="region of interest" description="Disordered" evidence="1">
    <location>
        <begin position="1"/>
        <end position="41"/>
    </location>
</feature>
<dbReference type="HOGENOM" id="CLU_1754534_0_0_1"/>
<evidence type="ECO:0000313" key="3">
    <source>
        <dbReference type="Proteomes" id="UP000013827"/>
    </source>
</evidence>
<evidence type="ECO:0000313" key="2">
    <source>
        <dbReference type="EnsemblProtists" id="EOD05530"/>
    </source>
</evidence>
<dbReference type="KEGG" id="ehx:EMIHUDRAFT_372453"/>
<proteinExistence type="predicted"/>
<feature type="region of interest" description="Disordered" evidence="1">
    <location>
        <begin position="88"/>
        <end position="149"/>
    </location>
</feature>
<reference evidence="2" key="2">
    <citation type="submission" date="2024-10" db="UniProtKB">
        <authorList>
            <consortium name="EnsemblProtists"/>
        </authorList>
    </citation>
    <scope>IDENTIFICATION</scope>
</reference>
<accession>A0A0D3I2P5</accession>
<dbReference type="PaxDb" id="2903-EOD05530"/>
<name>A0A0D3I2P5_EMIH1</name>
<organism evidence="2 3">
    <name type="scientific">Emiliania huxleyi (strain CCMP1516)</name>
    <dbReference type="NCBI Taxonomy" id="280463"/>
    <lineage>
        <taxon>Eukaryota</taxon>
        <taxon>Haptista</taxon>
        <taxon>Haptophyta</taxon>
        <taxon>Prymnesiophyceae</taxon>
        <taxon>Isochrysidales</taxon>
        <taxon>Noelaerhabdaceae</taxon>
        <taxon>Emiliania</taxon>
    </lineage>
</organism>
<reference evidence="3" key="1">
    <citation type="journal article" date="2013" name="Nature">
        <title>Pan genome of the phytoplankton Emiliania underpins its global distribution.</title>
        <authorList>
            <person name="Read B.A."/>
            <person name="Kegel J."/>
            <person name="Klute M.J."/>
            <person name="Kuo A."/>
            <person name="Lefebvre S.C."/>
            <person name="Maumus F."/>
            <person name="Mayer C."/>
            <person name="Miller J."/>
            <person name="Monier A."/>
            <person name="Salamov A."/>
            <person name="Young J."/>
            <person name="Aguilar M."/>
            <person name="Claverie J.M."/>
            <person name="Frickenhaus S."/>
            <person name="Gonzalez K."/>
            <person name="Herman E.K."/>
            <person name="Lin Y.C."/>
            <person name="Napier J."/>
            <person name="Ogata H."/>
            <person name="Sarno A.F."/>
            <person name="Shmutz J."/>
            <person name="Schroeder D."/>
            <person name="de Vargas C."/>
            <person name="Verret F."/>
            <person name="von Dassow P."/>
            <person name="Valentin K."/>
            <person name="Van de Peer Y."/>
            <person name="Wheeler G."/>
            <person name="Dacks J.B."/>
            <person name="Delwiche C.F."/>
            <person name="Dyhrman S.T."/>
            <person name="Glockner G."/>
            <person name="John U."/>
            <person name="Richards T."/>
            <person name="Worden A.Z."/>
            <person name="Zhang X."/>
            <person name="Grigoriev I.V."/>
            <person name="Allen A.E."/>
            <person name="Bidle K."/>
            <person name="Borodovsky M."/>
            <person name="Bowler C."/>
            <person name="Brownlee C."/>
            <person name="Cock J.M."/>
            <person name="Elias M."/>
            <person name="Gladyshev V.N."/>
            <person name="Groth M."/>
            <person name="Guda C."/>
            <person name="Hadaegh A."/>
            <person name="Iglesias-Rodriguez M.D."/>
            <person name="Jenkins J."/>
            <person name="Jones B.M."/>
            <person name="Lawson T."/>
            <person name="Leese F."/>
            <person name="Lindquist E."/>
            <person name="Lobanov A."/>
            <person name="Lomsadze A."/>
            <person name="Malik S.B."/>
            <person name="Marsh M.E."/>
            <person name="Mackinder L."/>
            <person name="Mock T."/>
            <person name="Mueller-Roeber B."/>
            <person name="Pagarete A."/>
            <person name="Parker M."/>
            <person name="Probert I."/>
            <person name="Quesneville H."/>
            <person name="Raines C."/>
            <person name="Rensing S.A."/>
            <person name="Riano-Pachon D.M."/>
            <person name="Richier S."/>
            <person name="Rokitta S."/>
            <person name="Shiraiwa Y."/>
            <person name="Soanes D.M."/>
            <person name="van der Giezen M."/>
            <person name="Wahlund T.M."/>
            <person name="Williams B."/>
            <person name="Wilson W."/>
            <person name="Wolfe G."/>
            <person name="Wurch L.L."/>
        </authorList>
    </citation>
    <scope>NUCLEOTIDE SEQUENCE</scope>
</reference>
<dbReference type="Proteomes" id="UP000013827">
    <property type="component" value="Unassembled WGS sequence"/>
</dbReference>
<dbReference type="RefSeq" id="XP_005757959.1">
    <property type="nucleotide sequence ID" value="XM_005757902.1"/>
</dbReference>
<dbReference type="AlphaFoldDB" id="A0A0D3I2P5"/>
<sequence length="149" mass="16119">SPPLSAETLATPPADTLTTPPTDAPTTPPAAARFSETPARDSRFSMAFRVSGYDGEVAEKTELHSMMARFKALRTSQRLSGFWSPFASPSIAGPPEAESDFRSPVEEEEAVAEDAGHSYRSDTSSHVISPSHEPERRTSIAKWLVRSDA</sequence>
<protein>
    <submittedName>
        <fullName evidence="2">Uncharacterized protein</fullName>
    </submittedName>
</protein>
<dbReference type="EnsemblProtists" id="EOD05530">
    <property type="protein sequence ID" value="EOD05530"/>
    <property type="gene ID" value="EMIHUDRAFT_372453"/>
</dbReference>
<keyword evidence="3" id="KW-1185">Reference proteome</keyword>